<dbReference type="RefSeq" id="XP_009265689.1">
    <property type="nucleotide sequence ID" value="XM_009267414.1"/>
</dbReference>
<dbReference type="FunFam" id="1.10.1580.10:FF:000002">
    <property type="entry name" value="Guanine nucleotide-binding protein-like 3 (nucleolar)-like"/>
    <property type="match status" value="1"/>
</dbReference>
<dbReference type="Gene3D" id="1.10.1580.10">
    <property type="match status" value="1"/>
</dbReference>
<proteinExistence type="predicted"/>
<dbReference type="InterPro" id="IPR011146">
    <property type="entry name" value="HIT-like"/>
</dbReference>
<dbReference type="AlphaFoldDB" id="R9AR32"/>
<dbReference type="OrthoDB" id="444945at2759"/>
<comment type="pathway">
    <text evidence="3">Glycolipid biosynthesis; glycosylphosphatidylinositol-anchor biosynthesis.</text>
</comment>
<evidence type="ECO:0000256" key="10">
    <source>
        <dbReference type="ARBA" id="ARBA00023134"/>
    </source>
</evidence>
<evidence type="ECO:0000259" key="17">
    <source>
        <dbReference type="PROSITE" id="PS51084"/>
    </source>
</evidence>
<dbReference type="GeneID" id="20372968"/>
<dbReference type="Gene3D" id="3.30.428.10">
    <property type="entry name" value="HIT-like"/>
    <property type="match status" value="1"/>
</dbReference>
<keyword evidence="11" id="KW-0472">Membrane</keyword>
<feature type="compositionally biased region" description="Gly residues" evidence="16">
    <location>
        <begin position="703"/>
        <end position="713"/>
    </location>
</feature>
<feature type="domain" description="HIT" evidence="17">
    <location>
        <begin position="830"/>
        <end position="935"/>
    </location>
</feature>
<organism evidence="19 20">
    <name type="scientific">Wallemia ichthyophaga (strain EXF-994 / CBS 113033)</name>
    <dbReference type="NCBI Taxonomy" id="1299270"/>
    <lineage>
        <taxon>Eukaryota</taxon>
        <taxon>Fungi</taxon>
        <taxon>Dikarya</taxon>
        <taxon>Basidiomycota</taxon>
        <taxon>Wallemiomycotina</taxon>
        <taxon>Wallemiomycetes</taxon>
        <taxon>Wallemiales</taxon>
        <taxon>Wallemiaceae</taxon>
        <taxon>Wallemia</taxon>
    </lineage>
</organism>
<dbReference type="Proteomes" id="UP000014064">
    <property type="component" value="Unassembled WGS sequence"/>
</dbReference>
<dbReference type="GO" id="GO:0005789">
    <property type="term" value="C:endoplasmic reticulum membrane"/>
    <property type="evidence" value="ECO:0007669"/>
    <property type="project" value="UniProtKB-SubCell"/>
</dbReference>
<dbReference type="PRINTS" id="PR00332">
    <property type="entry name" value="HISTRIAD"/>
</dbReference>
<gene>
    <name evidence="19" type="ORF">J056_000016</name>
</gene>
<dbReference type="EMBL" id="KE007224">
    <property type="protein sequence ID" value="EOR04684.1"/>
    <property type="molecule type" value="Genomic_DNA"/>
</dbReference>
<evidence type="ECO:0000313" key="20">
    <source>
        <dbReference type="Proteomes" id="UP000014064"/>
    </source>
</evidence>
<dbReference type="Gene3D" id="3.40.50.300">
    <property type="entry name" value="P-loop containing nucleotide triphosphate hydrolases"/>
    <property type="match status" value="1"/>
</dbReference>
<dbReference type="InterPro" id="IPR036265">
    <property type="entry name" value="HIT-like_sf"/>
</dbReference>
<dbReference type="Pfam" id="PF01926">
    <property type="entry name" value="MMR_HSR1"/>
    <property type="match status" value="1"/>
</dbReference>
<keyword evidence="8" id="KW-1133">Transmembrane helix</keyword>
<dbReference type="PANTHER" id="PTHR11089:SF30">
    <property type="entry name" value="GUANINE NUCLEOTIDE-BINDING PROTEIN-LIKE 3 HOMOLOG"/>
    <property type="match status" value="1"/>
</dbReference>
<keyword evidence="6" id="KW-0547">Nucleotide-binding</keyword>
<feature type="region of interest" description="Disordered" evidence="16">
    <location>
        <begin position="697"/>
        <end position="716"/>
    </location>
</feature>
<dbReference type="GO" id="GO:0050793">
    <property type="term" value="P:regulation of developmental process"/>
    <property type="evidence" value="ECO:0007669"/>
    <property type="project" value="UniProtKB-ARBA"/>
</dbReference>
<accession>R9AR32</accession>
<dbReference type="GO" id="GO:0005525">
    <property type="term" value="F:GTP binding"/>
    <property type="evidence" value="ECO:0007669"/>
    <property type="project" value="UniProtKB-KW"/>
</dbReference>
<dbReference type="UniPathway" id="UPA00196"/>
<dbReference type="KEGG" id="wic:J056_000016"/>
<feature type="region of interest" description="Disordered" evidence="16">
    <location>
        <begin position="1"/>
        <end position="46"/>
    </location>
</feature>
<dbReference type="InterPro" id="IPR039384">
    <property type="entry name" value="HINT"/>
</dbReference>
<dbReference type="InterPro" id="IPR001310">
    <property type="entry name" value="Histidine_triad_HIT"/>
</dbReference>
<dbReference type="GO" id="GO:0006506">
    <property type="term" value="P:GPI anchor biosynthetic process"/>
    <property type="evidence" value="ECO:0007669"/>
    <property type="project" value="UniProtKB-UniPathway"/>
</dbReference>
<feature type="compositionally biased region" description="Basic and acidic residues" evidence="16">
    <location>
        <begin position="624"/>
        <end position="644"/>
    </location>
</feature>
<dbReference type="GO" id="GO:0005730">
    <property type="term" value="C:nucleolus"/>
    <property type="evidence" value="ECO:0007669"/>
    <property type="project" value="UniProtKB-SubCell"/>
</dbReference>
<dbReference type="eggNOG" id="KOG2484">
    <property type="taxonomic scope" value="Eukaryota"/>
</dbReference>
<reference evidence="20" key="1">
    <citation type="journal article" date="2013" name="BMC Genomics">
        <title>Genome and transcriptome sequencing of the halophilic fungus Wallemia ichthyophaga: haloadaptations present and absent.</title>
        <authorList>
            <person name="Zajc J."/>
            <person name="Liu Y."/>
            <person name="Dai W."/>
            <person name="Yang Z."/>
            <person name="Hu J."/>
            <person name="Gostincar C."/>
            <person name="Gunde-Cimerman N."/>
        </authorList>
    </citation>
    <scope>NUCLEOTIDE SEQUENCE [LARGE SCALE GENOMIC DNA]</scope>
    <source>
        <strain evidence="20">EXF-994 / CBS 113033</strain>
    </source>
</reference>
<evidence type="ECO:0000256" key="4">
    <source>
        <dbReference type="ARBA" id="ARBA00022502"/>
    </source>
</evidence>
<evidence type="ECO:0000256" key="14">
    <source>
        <dbReference type="PIRSR" id="PIRSR601310-3"/>
    </source>
</evidence>
<name>R9AR32_WALI9</name>
<keyword evidence="4" id="KW-0337">GPI-anchor biosynthesis</keyword>
<dbReference type="InterPro" id="IPR050755">
    <property type="entry name" value="TRAFAC_YlqF/YawG_RiboMat"/>
</dbReference>
<feature type="active site" description="Tele-AMP-histidine intermediate" evidence="13">
    <location>
        <position position="920"/>
    </location>
</feature>
<dbReference type="GO" id="GO:0051239">
    <property type="term" value="P:regulation of multicellular organismal process"/>
    <property type="evidence" value="ECO:0007669"/>
    <property type="project" value="UniProtKB-ARBA"/>
</dbReference>
<dbReference type="SUPFAM" id="SSF54197">
    <property type="entry name" value="HIT-like"/>
    <property type="match status" value="1"/>
</dbReference>
<feature type="domain" description="CP-type G" evidence="18">
    <location>
        <begin position="101"/>
        <end position="285"/>
    </location>
</feature>
<dbReference type="PROSITE" id="PS51721">
    <property type="entry name" value="G_CP"/>
    <property type="match status" value="1"/>
</dbReference>
<dbReference type="Pfam" id="PF06699">
    <property type="entry name" value="PIG-F"/>
    <property type="match status" value="1"/>
</dbReference>
<dbReference type="PROSITE" id="PS51084">
    <property type="entry name" value="HIT_2"/>
    <property type="match status" value="1"/>
</dbReference>
<dbReference type="InterPro" id="IPR019808">
    <property type="entry name" value="Histidine_triad_CS"/>
</dbReference>
<evidence type="ECO:0000256" key="6">
    <source>
        <dbReference type="ARBA" id="ARBA00022741"/>
    </source>
</evidence>
<dbReference type="FunFam" id="3.40.50.300:FF:000571">
    <property type="entry name" value="Guanine nucleotide-binding protein-like NSN1"/>
    <property type="match status" value="1"/>
</dbReference>
<comment type="subcellular location">
    <subcellularLocation>
        <location evidence="1">Endoplasmic reticulum membrane</location>
        <topology evidence="1">Multi-pass membrane protein</topology>
    </subcellularLocation>
    <subcellularLocation>
        <location evidence="2">Nucleus</location>
        <location evidence="2">Nucleolus</location>
    </subcellularLocation>
</comment>
<evidence type="ECO:0000256" key="9">
    <source>
        <dbReference type="ARBA" id="ARBA00023054"/>
    </source>
</evidence>
<keyword evidence="5" id="KW-0812">Transmembrane</keyword>
<evidence type="ECO:0000256" key="7">
    <source>
        <dbReference type="ARBA" id="ARBA00022824"/>
    </source>
</evidence>
<dbReference type="InterPro" id="IPR006073">
    <property type="entry name" value="GTP-bd"/>
</dbReference>
<evidence type="ECO:0000256" key="15">
    <source>
        <dbReference type="PROSITE-ProRule" id="PRU00464"/>
    </source>
</evidence>
<dbReference type="InterPro" id="IPR030378">
    <property type="entry name" value="G_CP_dom"/>
</dbReference>
<evidence type="ECO:0000256" key="1">
    <source>
        <dbReference type="ARBA" id="ARBA00004477"/>
    </source>
</evidence>
<feature type="region of interest" description="Disordered" evidence="16">
    <location>
        <begin position="512"/>
        <end position="546"/>
    </location>
</feature>
<sequence length="960" mass="103893">MGKSQKQPKQNAKNAKGGVRMNISKSKHVNRQQKAPKSGQGPAESLDTAMEAAPLTSTSTSFAELAAAAATQSNTFDENSVHYNDEHSTHTQKDYSHRAYMRELKRVLDLSDVILMVLDARDPHNCRSATIEREIRRREGEGKRLVFVLNKIDLVPKENVEQWLSFLRYQYPTVAFKASTQQQRAHLSQKKGSASGGSAASTADCYGADGLVNLLKNYTRNANLKTSIVCGIIGFPNVGKSSVVNSLKRSKACGVGAVPGFTRVAQEVVLDKNIKILDSPGVVFADGEDGDGEQEQHEDAAKVRRRQAEIALRNVVKVENVDDVQPAVELILERCTPTHLTQLYDIPAYAGVTDFLVKMALTRGRLGKGGVPDLVGAGRQVLRDYTSGKIPYYTLPPRSSLGGGAGAATIRSKQSSLSSGFYPKEQQNQTQSAQENNNNNTDAAIVSQFGQAFDLAGLMGESDAQALGGAGTADWSIGVKRGREEEGRDVDVQEVDQVEAQQPVHADLRMEDTTTHTSPAHHSIVSLPPKKKRQVATPFSNQNQNQNQHSRLFAPGESEQFAGAHALSRQTQKKIRKMEAKARAKSGALPMSGPGGEGELMKALNGLGVEGMMEGVDEGEDVDISNHSDQENHSDKSEHDEGLDGGRSGYGMSMFSVAQPAPVSAGTAPSAPHAPPQMIDEDEELAVGAQPNTHERVYRSWGSSGGAEWGSGTKGWNEDAKSAQSAVIPRVNWGILRSSLAVLLSTYTALPALMDAADSPTVQDILRQKTLITATLCMAWLSIIPIGLDWDRPWQVYPLSVCVGSSTGYVISRLSAMASTAPTKHLASCIFCKIIAGEIPSFTLLSNDKVHAFMDIGPIAKNHALVIPKYHAPRFTDVPDDYAAELLPAAKKVAKAIGCDEYNILQNNGRNAHQVVDHVHFHIIPKDEDTDDSGLVVGWPTQGLSMDQIKEEYEKVKARM</sequence>
<evidence type="ECO:0000256" key="5">
    <source>
        <dbReference type="ARBA" id="ARBA00022692"/>
    </source>
</evidence>
<evidence type="ECO:0000256" key="8">
    <source>
        <dbReference type="ARBA" id="ARBA00022989"/>
    </source>
</evidence>
<evidence type="ECO:0000256" key="11">
    <source>
        <dbReference type="ARBA" id="ARBA00023136"/>
    </source>
</evidence>
<evidence type="ECO:0000256" key="16">
    <source>
        <dbReference type="SAM" id="MobiDB-lite"/>
    </source>
</evidence>
<dbReference type="InterPro" id="IPR009580">
    <property type="entry name" value="GPI_biosynthesis_protein_Pig-F"/>
</dbReference>
<dbReference type="InterPro" id="IPR023179">
    <property type="entry name" value="GTP-bd_ortho_bundle_sf"/>
</dbReference>
<keyword evidence="12" id="KW-0539">Nucleus</keyword>
<dbReference type="eggNOG" id="KOG3275">
    <property type="taxonomic scope" value="Eukaryota"/>
</dbReference>
<dbReference type="GO" id="GO:0003824">
    <property type="term" value="F:catalytic activity"/>
    <property type="evidence" value="ECO:0007669"/>
    <property type="project" value="InterPro"/>
</dbReference>
<protein>
    <submittedName>
        <fullName evidence="19">Guanine nucleotide-binding protein-like 3-like protein</fullName>
    </submittedName>
</protein>
<feature type="region of interest" description="Disordered" evidence="16">
    <location>
        <begin position="416"/>
        <end position="437"/>
    </location>
</feature>
<dbReference type="CDD" id="cd01277">
    <property type="entry name" value="HINT_subgroup"/>
    <property type="match status" value="1"/>
</dbReference>
<dbReference type="PROSITE" id="PS00892">
    <property type="entry name" value="HIT_1"/>
    <property type="match status" value="1"/>
</dbReference>
<dbReference type="CDD" id="cd04178">
    <property type="entry name" value="Nucleostemin_like"/>
    <property type="match status" value="1"/>
</dbReference>
<dbReference type="Pfam" id="PF01230">
    <property type="entry name" value="HIT"/>
    <property type="match status" value="1"/>
</dbReference>
<feature type="compositionally biased region" description="Low complexity" evidence="16">
    <location>
        <begin position="1"/>
        <end position="16"/>
    </location>
</feature>
<feature type="short sequence motif" description="Histidine triad motif" evidence="14 15">
    <location>
        <begin position="918"/>
        <end position="922"/>
    </location>
</feature>
<dbReference type="InterPro" id="IPR027417">
    <property type="entry name" value="P-loop_NTPase"/>
</dbReference>
<feature type="region of interest" description="Disordered" evidence="16">
    <location>
        <begin position="619"/>
        <end position="654"/>
    </location>
</feature>
<dbReference type="HOGENOM" id="CLU_011106_5_2_1"/>
<keyword evidence="7" id="KW-0256">Endoplasmic reticulum</keyword>
<evidence type="ECO:0000256" key="2">
    <source>
        <dbReference type="ARBA" id="ARBA00004604"/>
    </source>
</evidence>
<evidence type="ECO:0000256" key="3">
    <source>
        <dbReference type="ARBA" id="ARBA00004687"/>
    </source>
</evidence>
<keyword evidence="20" id="KW-1185">Reference proteome</keyword>
<evidence type="ECO:0000259" key="18">
    <source>
        <dbReference type="PROSITE" id="PS51721"/>
    </source>
</evidence>
<dbReference type="STRING" id="1299270.R9AR32"/>
<evidence type="ECO:0000256" key="13">
    <source>
        <dbReference type="PIRSR" id="PIRSR601310-1"/>
    </source>
</evidence>
<dbReference type="SUPFAM" id="SSF52540">
    <property type="entry name" value="P-loop containing nucleoside triphosphate hydrolases"/>
    <property type="match status" value="1"/>
</dbReference>
<keyword evidence="10" id="KW-0342">GTP-binding</keyword>
<dbReference type="PANTHER" id="PTHR11089">
    <property type="entry name" value="GTP-BINDING PROTEIN-RELATED"/>
    <property type="match status" value="1"/>
</dbReference>
<evidence type="ECO:0000256" key="12">
    <source>
        <dbReference type="ARBA" id="ARBA00023242"/>
    </source>
</evidence>
<evidence type="ECO:0000313" key="19">
    <source>
        <dbReference type="EMBL" id="EOR04684.1"/>
    </source>
</evidence>
<keyword evidence="9" id="KW-0175">Coiled coil</keyword>